<feature type="compositionally biased region" description="Polar residues" evidence="1">
    <location>
        <begin position="27"/>
        <end position="49"/>
    </location>
</feature>
<dbReference type="AlphaFoldDB" id="A0A7H8R112"/>
<dbReference type="InterPro" id="IPR050365">
    <property type="entry name" value="TIM50"/>
</dbReference>
<reference evidence="4" key="1">
    <citation type="submission" date="2020-06" db="EMBL/GenBank/DDBJ databases">
        <title>A chromosome-scale genome assembly of Talaromyces rugulosus W13939.</title>
        <authorList>
            <person name="Wang B."/>
            <person name="Guo L."/>
            <person name="Ye K."/>
            <person name="Wang L."/>
        </authorList>
    </citation>
    <scope>NUCLEOTIDE SEQUENCE [LARGE SCALE GENOMIC DNA]</scope>
    <source>
        <strain evidence="4">W13939</strain>
    </source>
</reference>
<feature type="compositionally biased region" description="Basic and acidic residues" evidence="1">
    <location>
        <begin position="674"/>
        <end position="685"/>
    </location>
</feature>
<feature type="compositionally biased region" description="Basic and acidic residues" evidence="1">
    <location>
        <begin position="598"/>
        <end position="614"/>
    </location>
</feature>
<feature type="region of interest" description="Disordered" evidence="1">
    <location>
        <begin position="1"/>
        <end position="127"/>
    </location>
</feature>
<dbReference type="Gene3D" id="3.40.50.1000">
    <property type="entry name" value="HAD superfamily/HAD-like"/>
    <property type="match status" value="1"/>
</dbReference>
<organism evidence="3 4">
    <name type="scientific">Talaromyces rugulosus</name>
    <name type="common">Penicillium rugulosum</name>
    <dbReference type="NCBI Taxonomy" id="121627"/>
    <lineage>
        <taxon>Eukaryota</taxon>
        <taxon>Fungi</taxon>
        <taxon>Dikarya</taxon>
        <taxon>Ascomycota</taxon>
        <taxon>Pezizomycotina</taxon>
        <taxon>Eurotiomycetes</taxon>
        <taxon>Eurotiomycetidae</taxon>
        <taxon>Eurotiales</taxon>
        <taxon>Trichocomaceae</taxon>
        <taxon>Talaromyces</taxon>
        <taxon>Talaromyces sect. Islandici</taxon>
    </lineage>
</organism>
<dbReference type="SMART" id="SM00577">
    <property type="entry name" value="CPDc"/>
    <property type="match status" value="1"/>
</dbReference>
<gene>
    <name evidence="3" type="ORF">TRUGW13939_07186</name>
</gene>
<evidence type="ECO:0000256" key="1">
    <source>
        <dbReference type="SAM" id="MobiDB-lite"/>
    </source>
</evidence>
<feature type="region of interest" description="Disordered" evidence="1">
    <location>
        <begin position="576"/>
        <end position="685"/>
    </location>
</feature>
<protein>
    <recommendedName>
        <fullName evidence="2">FCP1 homology domain-containing protein</fullName>
    </recommendedName>
</protein>
<dbReference type="PROSITE" id="PS50969">
    <property type="entry name" value="FCP1"/>
    <property type="match status" value="1"/>
</dbReference>
<dbReference type="Proteomes" id="UP000509510">
    <property type="component" value="Chromosome IV"/>
</dbReference>
<dbReference type="SUPFAM" id="SSF56784">
    <property type="entry name" value="HAD-like"/>
    <property type="match status" value="1"/>
</dbReference>
<dbReference type="InterPro" id="IPR023214">
    <property type="entry name" value="HAD_sf"/>
</dbReference>
<evidence type="ECO:0000313" key="3">
    <source>
        <dbReference type="EMBL" id="QKX60044.1"/>
    </source>
</evidence>
<dbReference type="PANTHER" id="PTHR12210">
    <property type="entry name" value="DULLARD PROTEIN PHOSPHATASE"/>
    <property type="match status" value="1"/>
</dbReference>
<accession>A0A7H8R112</accession>
<evidence type="ECO:0000313" key="4">
    <source>
        <dbReference type="Proteomes" id="UP000509510"/>
    </source>
</evidence>
<dbReference type="InterPro" id="IPR036412">
    <property type="entry name" value="HAD-like_sf"/>
</dbReference>
<feature type="compositionally biased region" description="Basic and acidic residues" evidence="1">
    <location>
        <begin position="117"/>
        <end position="127"/>
    </location>
</feature>
<dbReference type="EMBL" id="CP055901">
    <property type="protein sequence ID" value="QKX60044.1"/>
    <property type="molecule type" value="Genomic_DNA"/>
</dbReference>
<dbReference type="GeneID" id="55994679"/>
<feature type="compositionally biased region" description="Basic residues" evidence="1">
    <location>
        <begin position="656"/>
        <end position="673"/>
    </location>
</feature>
<sequence length="685" mass="76564">MATDDISDSTSRGKRKHNHNHVANPAHQENNNSNDPSSQTDEPTAQSQWKPFHGRWQQQQPNRTKSNNNNNNTHISQQQKKNAKGKGKGKANANANTDTSADPPQPRRSRRVMKAQRKAEQDAQKEARRIAHDLKQLGRQVACDTTANNSTALFGDATTSMGYAGSQGVVGPAATPVFTGSSQGYPFLQGHQSLHGLQSLQNPRLPLQFPSQLTSQPGLGLWSGNLQQTSALSTNAGVESAMQEEDAEIGDSDASNNIKQVDAVKDVSHAQNQQPSRKAPAYPAPVPTASYLEQASKPPKEALDFMQPLLIILDLNGTLLHRINKKMPPRFVKRPALNHFLERVTARHMVMVWSSAQPATVETICRQIFTPVQYAKLVAIWNRTHLGLPEDLYRNKIQVYKQLERVWADKKIQSQYPNSKHRCGKAIHHVIKYNPHAPVENEMTGVNSLRWDQSNTVLIDDSRLKAAANPYNIFEVPEFTNKPNDDDELVLKALLERIKFIAKSNDVSRCLRSWSEQGGEGITMDRGHILDVARDEMTHGPQIRSTNKKKLQAITKDLTKADEKTDDKVRRLIRRDKKMGHRTLLKPTPPPMPLLQTEEDREKTAKIAGEKGDEFQDDGETTGSISSLLDSPELLSEESESEYVVNLERSGSAFLTKKKMYREKKKGKGKRATSNKDRGQGDQDD</sequence>
<name>A0A7H8R112_TALRU</name>
<proteinExistence type="predicted"/>
<feature type="compositionally biased region" description="Polar residues" evidence="1">
    <location>
        <begin position="56"/>
        <end position="66"/>
    </location>
</feature>
<dbReference type="KEGG" id="trg:TRUGW13939_07186"/>
<feature type="domain" description="FCP1 homology" evidence="2">
    <location>
        <begin position="304"/>
        <end position="498"/>
    </location>
</feature>
<keyword evidence="4" id="KW-1185">Reference proteome</keyword>
<feature type="compositionally biased region" description="Low complexity" evidence="1">
    <location>
        <begin position="624"/>
        <end position="634"/>
    </location>
</feature>
<dbReference type="RefSeq" id="XP_035346221.1">
    <property type="nucleotide sequence ID" value="XM_035490328.1"/>
</dbReference>
<feature type="compositionally biased region" description="Basic residues" evidence="1">
    <location>
        <begin position="107"/>
        <end position="116"/>
    </location>
</feature>
<dbReference type="Pfam" id="PF03031">
    <property type="entry name" value="NIF"/>
    <property type="match status" value="1"/>
</dbReference>
<dbReference type="InterPro" id="IPR004274">
    <property type="entry name" value="FCP1_dom"/>
</dbReference>
<evidence type="ECO:0000259" key="2">
    <source>
        <dbReference type="PROSITE" id="PS50969"/>
    </source>
</evidence>
<dbReference type="OrthoDB" id="1711508at2759"/>